<dbReference type="PANTHER" id="PTHR43476">
    <property type="entry name" value="3-(3-HYDROXY-PHENYL)PROPIONATE/3-HYDROXYCINNAMIC ACID HYDROXYLASE"/>
    <property type="match status" value="1"/>
</dbReference>
<dbReference type="InterPro" id="IPR002938">
    <property type="entry name" value="FAD-bd"/>
</dbReference>
<reference evidence="4" key="1">
    <citation type="journal article" date="2019" name="Int. J. Syst. Evol. Microbiol.">
        <title>The Global Catalogue of Microorganisms (GCM) 10K type strain sequencing project: providing services to taxonomists for standard genome sequencing and annotation.</title>
        <authorList>
            <consortium name="The Broad Institute Genomics Platform"/>
            <consortium name="The Broad Institute Genome Sequencing Center for Infectious Disease"/>
            <person name="Wu L."/>
            <person name="Ma J."/>
        </authorList>
    </citation>
    <scope>NUCLEOTIDE SEQUENCE [LARGE SCALE GENOMIC DNA]</scope>
    <source>
        <strain evidence="4">KCTC 42964</strain>
    </source>
</reference>
<feature type="domain" description="FAD-binding" evidence="2">
    <location>
        <begin position="3"/>
        <end position="333"/>
    </location>
</feature>
<dbReference type="Gene3D" id="3.30.70.2450">
    <property type="match status" value="1"/>
</dbReference>
<dbReference type="Pfam" id="PF01494">
    <property type="entry name" value="FAD_binding_3"/>
    <property type="match status" value="1"/>
</dbReference>
<dbReference type="Proteomes" id="UP001595528">
    <property type="component" value="Unassembled WGS sequence"/>
</dbReference>
<comment type="caution">
    <text evidence="3">The sequence shown here is derived from an EMBL/GenBank/DDBJ whole genome shotgun (WGS) entry which is preliminary data.</text>
</comment>
<dbReference type="SUPFAM" id="SSF51905">
    <property type="entry name" value="FAD/NAD(P)-binding domain"/>
    <property type="match status" value="1"/>
</dbReference>
<proteinExistence type="predicted"/>
<evidence type="ECO:0000313" key="3">
    <source>
        <dbReference type="EMBL" id="MFC3226387.1"/>
    </source>
</evidence>
<dbReference type="EMBL" id="JBHRTR010000011">
    <property type="protein sequence ID" value="MFC3226387.1"/>
    <property type="molecule type" value="Genomic_DNA"/>
</dbReference>
<dbReference type="PANTHER" id="PTHR43476:SF5">
    <property type="entry name" value="FAD-DEPENDENT MONOOXYGENASE"/>
    <property type="match status" value="1"/>
</dbReference>
<dbReference type="InterPro" id="IPR050631">
    <property type="entry name" value="PheA/TfdB_FAD_monoxygenase"/>
</dbReference>
<accession>A0ABV7KVP2</accession>
<dbReference type="PRINTS" id="PR00420">
    <property type="entry name" value="RNGMNOXGNASE"/>
</dbReference>
<gene>
    <name evidence="3" type="ORF">ACFOGJ_04055</name>
</gene>
<evidence type="ECO:0000259" key="2">
    <source>
        <dbReference type="Pfam" id="PF01494"/>
    </source>
</evidence>
<evidence type="ECO:0000313" key="4">
    <source>
        <dbReference type="Proteomes" id="UP001595528"/>
    </source>
</evidence>
<dbReference type="RefSeq" id="WP_379898337.1">
    <property type="nucleotide sequence ID" value="NZ_JBHRTR010000011.1"/>
</dbReference>
<dbReference type="InterPro" id="IPR036188">
    <property type="entry name" value="FAD/NAD-bd_sf"/>
</dbReference>
<protein>
    <submittedName>
        <fullName evidence="3">FAD-dependent oxidoreductase</fullName>
    </submittedName>
</protein>
<keyword evidence="1" id="KW-0560">Oxidoreductase</keyword>
<evidence type="ECO:0000256" key="1">
    <source>
        <dbReference type="ARBA" id="ARBA00023002"/>
    </source>
</evidence>
<name>A0ABV7KVP2_9PROT</name>
<dbReference type="Gene3D" id="3.50.50.60">
    <property type="entry name" value="FAD/NAD(P)-binding domain"/>
    <property type="match status" value="1"/>
</dbReference>
<sequence>MDEVLVVGAGPVGMVNALGLARAGVKVTVLEAEPQIVNSPRAMVYHWSVLEEVNRLGILQDCLALGFSKQDYAYLIFESREQIRFSLDVLEGHTPYPFNMHLGQHKLAEVALAHLQALGDRAQVHWNAEVIDLVQDADGVTVTAETPEGRRDFRADWVVGADGGRSAVRQLAGQDFPGKTWPERFVATNLRYDFEKHGYARANLQVDPVHGAIIAKIDNSNLWRCTYAEDAALPEEGVRDRLPEHYAALLPGHDPWELEMCAPYRMHERAAESFRIGRVLLAGDAAHVCNPTGGLGLTSGLFDSFLLYPVLAAVARGEAREDVLDYYAAERRRTFLEIASPQASENKRLIYSETDPDRRRQDVEKLRRLAEDPDVARERALFTKRLQTPLPDGVSVREA</sequence>
<keyword evidence="4" id="KW-1185">Reference proteome</keyword>
<organism evidence="3 4">
    <name type="scientific">Marinibaculum pumilum</name>
    <dbReference type="NCBI Taxonomy" id="1766165"/>
    <lineage>
        <taxon>Bacteria</taxon>
        <taxon>Pseudomonadati</taxon>
        <taxon>Pseudomonadota</taxon>
        <taxon>Alphaproteobacteria</taxon>
        <taxon>Rhodospirillales</taxon>
        <taxon>Rhodospirillaceae</taxon>
        <taxon>Marinibaculum</taxon>
    </lineage>
</organism>